<keyword evidence="2" id="KW-0813">Transport</keyword>
<dbReference type="InterPro" id="IPR010218">
    <property type="entry name" value="NADH_DH_suC"/>
</dbReference>
<dbReference type="InterPro" id="IPR037232">
    <property type="entry name" value="NADH_quin_OxRdtase_su_C/D-like"/>
</dbReference>
<dbReference type="Pfam" id="PF00329">
    <property type="entry name" value="Complex1_30kDa"/>
    <property type="match status" value="1"/>
</dbReference>
<evidence type="ECO:0000313" key="4">
    <source>
        <dbReference type="EMBL" id="VAW99452.1"/>
    </source>
</evidence>
<sequence length="215" mass="24580">MSDYYNKLAETLRSSLNGKVSEVIVAYGEVNVIANHADLHEVCQILHDDGAFHCEQAVDICGVDYSVYDDSQWEGPRFAVAYQLLSIKNNHRIRVKTYFDGEPPVVASVIDIWKGADWFEREAFDLFGIVFDGHPDLRRILTDYGFIGHPFRKDFPLSGNVEMRYDEEQKRVIYQPVSIDPRVNQPRVIRDDHRYAEREAEAALALKALSGDNDA</sequence>
<name>A0A3B1AHJ1_9ZZZZ</name>
<dbReference type="Gene3D" id="3.30.460.80">
    <property type="entry name" value="NADH:ubiquinone oxidoreductase, 30kDa subunit"/>
    <property type="match status" value="1"/>
</dbReference>
<dbReference type="InterPro" id="IPR020396">
    <property type="entry name" value="NADH_UbQ_OxRdtase_CS"/>
</dbReference>
<evidence type="ECO:0000256" key="2">
    <source>
        <dbReference type="ARBA" id="ARBA00022448"/>
    </source>
</evidence>
<proteinExistence type="inferred from homology"/>
<accession>A0A3B1AHJ1</accession>
<dbReference type="GO" id="GO:0008137">
    <property type="term" value="F:NADH dehydrogenase (ubiquinone) activity"/>
    <property type="evidence" value="ECO:0007669"/>
    <property type="project" value="InterPro"/>
</dbReference>
<dbReference type="EMBL" id="UOFT01000078">
    <property type="protein sequence ID" value="VAW99452.1"/>
    <property type="molecule type" value="Genomic_DNA"/>
</dbReference>
<feature type="domain" description="NADH:ubiquinone oxidoreductase 30kDa subunit" evidence="3">
    <location>
        <begin position="35"/>
        <end position="160"/>
    </location>
</feature>
<dbReference type="PROSITE" id="PS00542">
    <property type="entry name" value="COMPLEX1_30K"/>
    <property type="match status" value="1"/>
</dbReference>
<comment type="similarity">
    <text evidence="1">Belongs to the complex I 30 kDa subunit family.</text>
</comment>
<dbReference type="HAMAP" id="MF_01357">
    <property type="entry name" value="NDH1_NuoC"/>
    <property type="match status" value="1"/>
</dbReference>
<keyword evidence="4" id="KW-0830">Ubiquinone</keyword>
<dbReference type="SUPFAM" id="SSF143243">
    <property type="entry name" value="Nqo5-like"/>
    <property type="match status" value="1"/>
</dbReference>
<evidence type="ECO:0000259" key="3">
    <source>
        <dbReference type="Pfam" id="PF00329"/>
    </source>
</evidence>
<dbReference type="InterPro" id="IPR001268">
    <property type="entry name" value="NADH_UbQ_OxRdtase_30kDa_su"/>
</dbReference>
<reference evidence="4" key="1">
    <citation type="submission" date="2018-06" db="EMBL/GenBank/DDBJ databases">
        <authorList>
            <person name="Zhirakovskaya E."/>
        </authorList>
    </citation>
    <scope>NUCLEOTIDE SEQUENCE</scope>
</reference>
<dbReference type="EC" id="1.6.5.3" evidence="4"/>
<evidence type="ECO:0000256" key="1">
    <source>
        <dbReference type="ARBA" id="ARBA00007569"/>
    </source>
</evidence>
<dbReference type="PANTHER" id="PTHR10884:SF14">
    <property type="entry name" value="NADH DEHYDROGENASE [UBIQUINONE] IRON-SULFUR PROTEIN 3, MITOCHONDRIAL"/>
    <property type="match status" value="1"/>
</dbReference>
<protein>
    <submittedName>
        <fullName evidence="4">NADH-ubiquinone oxidoreductase chain C</fullName>
        <ecNumber evidence="4">1.6.5.3</ecNumber>
    </submittedName>
</protein>
<dbReference type="PANTHER" id="PTHR10884">
    <property type="entry name" value="NADH DEHYDROGENASE UBIQUINONE IRON-SULFUR PROTEIN 3"/>
    <property type="match status" value="1"/>
</dbReference>
<organism evidence="4">
    <name type="scientific">hydrothermal vent metagenome</name>
    <dbReference type="NCBI Taxonomy" id="652676"/>
    <lineage>
        <taxon>unclassified sequences</taxon>
        <taxon>metagenomes</taxon>
        <taxon>ecological metagenomes</taxon>
    </lineage>
</organism>
<dbReference type="GO" id="GO:0016651">
    <property type="term" value="F:oxidoreductase activity, acting on NAD(P)H"/>
    <property type="evidence" value="ECO:0007669"/>
    <property type="project" value="InterPro"/>
</dbReference>
<gene>
    <name evidence="4" type="ORF">MNBD_GAMMA23-1417</name>
</gene>
<dbReference type="NCBIfam" id="NF004730">
    <property type="entry name" value="PRK06074.1-1"/>
    <property type="match status" value="1"/>
</dbReference>
<dbReference type="NCBIfam" id="TIGR01961">
    <property type="entry name" value="NuoC_fam"/>
    <property type="match status" value="1"/>
</dbReference>
<dbReference type="AlphaFoldDB" id="A0A3B1AHJ1"/>
<keyword evidence="4" id="KW-0560">Oxidoreductase</keyword>